<feature type="compositionally biased region" description="Low complexity" evidence="1">
    <location>
        <begin position="235"/>
        <end position="244"/>
    </location>
</feature>
<feature type="region of interest" description="Disordered" evidence="1">
    <location>
        <begin position="225"/>
        <end position="261"/>
    </location>
</feature>
<name>A0A4Y7PQF0_9AGAM</name>
<dbReference type="VEuPathDB" id="FungiDB:BD410DRAFT_807213"/>
<keyword evidence="3" id="KW-1185">Reference proteome</keyword>
<evidence type="ECO:0000313" key="3">
    <source>
        <dbReference type="Proteomes" id="UP000294933"/>
    </source>
</evidence>
<protein>
    <submittedName>
        <fullName evidence="2">Uncharacterized protein</fullName>
    </submittedName>
</protein>
<sequence length="289" mass="31888">MSEFSTGVKTTLPEKMQDLCFAVLEEQHSGMLRHSSLCEVGLVFQSSTYSDLADTIRPNHTTPQDTQSVTVDGGMEFNMFLDCPTPCDAKFDARSAIECGDKVLDRPSANKVPDRLNLQIPAIGDLGHLATPNTTHGLQARVQTRLCRYWPSDPHDALRHQIRRTDRQRVLGKGPGSTGKVDDTLRNDVTEYTLGAGDGERVERGGSAGSAKVCELRDARLLDSAEVEPRRDESSLLSSMSGSGFMATEDEDEDEEEEDATAFERGMLVFVEREDELPIHRTPDDTNQA</sequence>
<evidence type="ECO:0000313" key="2">
    <source>
        <dbReference type="EMBL" id="TDL17604.1"/>
    </source>
</evidence>
<feature type="compositionally biased region" description="Basic and acidic residues" evidence="1">
    <location>
        <begin position="225"/>
        <end position="234"/>
    </location>
</feature>
<organism evidence="2 3">
    <name type="scientific">Rickenella mellea</name>
    <dbReference type="NCBI Taxonomy" id="50990"/>
    <lineage>
        <taxon>Eukaryota</taxon>
        <taxon>Fungi</taxon>
        <taxon>Dikarya</taxon>
        <taxon>Basidiomycota</taxon>
        <taxon>Agaricomycotina</taxon>
        <taxon>Agaricomycetes</taxon>
        <taxon>Hymenochaetales</taxon>
        <taxon>Rickenellaceae</taxon>
        <taxon>Rickenella</taxon>
    </lineage>
</organism>
<dbReference type="Proteomes" id="UP000294933">
    <property type="component" value="Unassembled WGS sequence"/>
</dbReference>
<reference evidence="2 3" key="1">
    <citation type="submission" date="2018-06" db="EMBL/GenBank/DDBJ databases">
        <title>A transcriptomic atlas of mushroom development highlights an independent origin of complex multicellularity.</title>
        <authorList>
            <consortium name="DOE Joint Genome Institute"/>
            <person name="Krizsan K."/>
            <person name="Almasi E."/>
            <person name="Merenyi Z."/>
            <person name="Sahu N."/>
            <person name="Viragh M."/>
            <person name="Koszo T."/>
            <person name="Mondo S."/>
            <person name="Kiss B."/>
            <person name="Balint B."/>
            <person name="Kues U."/>
            <person name="Barry K."/>
            <person name="Hegedus J.C."/>
            <person name="Henrissat B."/>
            <person name="Johnson J."/>
            <person name="Lipzen A."/>
            <person name="Ohm R."/>
            <person name="Nagy I."/>
            <person name="Pangilinan J."/>
            <person name="Yan J."/>
            <person name="Xiong Y."/>
            <person name="Grigoriev I.V."/>
            <person name="Hibbett D.S."/>
            <person name="Nagy L.G."/>
        </authorList>
    </citation>
    <scope>NUCLEOTIDE SEQUENCE [LARGE SCALE GENOMIC DNA]</scope>
    <source>
        <strain evidence="2 3">SZMC22713</strain>
    </source>
</reference>
<dbReference type="AlphaFoldDB" id="A0A4Y7PQF0"/>
<evidence type="ECO:0000256" key="1">
    <source>
        <dbReference type="SAM" id="MobiDB-lite"/>
    </source>
</evidence>
<accession>A0A4Y7PQF0</accession>
<proteinExistence type="predicted"/>
<feature type="compositionally biased region" description="Acidic residues" evidence="1">
    <location>
        <begin position="248"/>
        <end position="261"/>
    </location>
</feature>
<gene>
    <name evidence="2" type="ORF">BD410DRAFT_807213</name>
</gene>
<dbReference type="EMBL" id="ML170219">
    <property type="protein sequence ID" value="TDL17604.1"/>
    <property type="molecule type" value="Genomic_DNA"/>
</dbReference>